<gene>
    <name evidence="2" type="ORF">HPLM_LOCUS2730</name>
</gene>
<dbReference type="WBParaSite" id="HPLM_0000273301-mRNA-1">
    <property type="protein sequence ID" value="HPLM_0000273301-mRNA-1"/>
    <property type="gene ID" value="HPLM_0000273301"/>
</dbReference>
<protein>
    <submittedName>
        <fullName evidence="4">Transmembrane protein</fullName>
    </submittedName>
</protein>
<keyword evidence="1" id="KW-0812">Transmembrane</keyword>
<evidence type="ECO:0000313" key="2">
    <source>
        <dbReference type="EMBL" id="VDO16513.1"/>
    </source>
</evidence>
<proteinExistence type="predicted"/>
<dbReference type="Proteomes" id="UP000268014">
    <property type="component" value="Unassembled WGS sequence"/>
</dbReference>
<sequence length="75" mass="9213">MIFKDQLTAVSFRILLTSMNLFPYYTIVSPTLLWFIIRWSRRINAEKMVTMVKKKSEAENDIYFRTYEEMWGHRR</sequence>
<evidence type="ECO:0000313" key="4">
    <source>
        <dbReference type="WBParaSite" id="HPLM_0000273301-mRNA-1"/>
    </source>
</evidence>
<dbReference type="AlphaFoldDB" id="A0A0N4VZL1"/>
<reference evidence="4" key="1">
    <citation type="submission" date="2017-02" db="UniProtKB">
        <authorList>
            <consortium name="WormBaseParasite"/>
        </authorList>
    </citation>
    <scope>IDENTIFICATION</scope>
</reference>
<organism evidence="4">
    <name type="scientific">Haemonchus placei</name>
    <name type="common">Barber's pole worm</name>
    <dbReference type="NCBI Taxonomy" id="6290"/>
    <lineage>
        <taxon>Eukaryota</taxon>
        <taxon>Metazoa</taxon>
        <taxon>Ecdysozoa</taxon>
        <taxon>Nematoda</taxon>
        <taxon>Chromadorea</taxon>
        <taxon>Rhabditida</taxon>
        <taxon>Rhabditina</taxon>
        <taxon>Rhabditomorpha</taxon>
        <taxon>Strongyloidea</taxon>
        <taxon>Trichostrongylidae</taxon>
        <taxon>Haemonchus</taxon>
    </lineage>
</organism>
<keyword evidence="1" id="KW-0472">Membrane</keyword>
<keyword evidence="1" id="KW-1133">Transmembrane helix</keyword>
<dbReference type="EMBL" id="UZAF01006442">
    <property type="protein sequence ID" value="VDO16513.1"/>
    <property type="molecule type" value="Genomic_DNA"/>
</dbReference>
<keyword evidence="3" id="KW-1185">Reference proteome</keyword>
<accession>A0A0N4VZL1</accession>
<dbReference type="OrthoDB" id="5820030at2759"/>
<reference evidence="2 3" key="2">
    <citation type="submission" date="2018-11" db="EMBL/GenBank/DDBJ databases">
        <authorList>
            <consortium name="Pathogen Informatics"/>
        </authorList>
    </citation>
    <scope>NUCLEOTIDE SEQUENCE [LARGE SCALE GENOMIC DNA]</scope>
    <source>
        <strain evidence="2 3">MHpl1</strain>
    </source>
</reference>
<name>A0A0N4VZL1_HAEPC</name>
<feature type="transmembrane region" description="Helical" evidence="1">
    <location>
        <begin position="12"/>
        <end position="37"/>
    </location>
</feature>
<evidence type="ECO:0000313" key="3">
    <source>
        <dbReference type="Proteomes" id="UP000268014"/>
    </source>
</evidence>
<evidence type="ECO:0000256" key="1">
    <source>
        <dbReference type="SAM" id="Phobius"/>
    </source>
</evidence>